<evidence type="ECO:0000313" key="3">
    <source>
        <dbReference type="Proteomes" id="UP001596203"/>
    </source>
</evidence>
<dbReference type="PANTHER" id="PTHR43638:SF3">
    <property type="entry name" value="ALDEHYDE REDUCTASE"/>
    <property type="match status" value="1"/>
</dbReference>
<feature type="domain" description="NADP-dependent oxidoreductase" evidence="1">
    <location>
        <begin position="17"/>
        <end position="138"/>
    </location>
</feature>
<name>A0ABW1KPR2_9ACTN</name>
<dbReference type="Gene3D" id="3.20.20.100">
    <property type="entry name" value="NADP-dependent oxidoreductase domain"/>
    <property type="match status" value="1"/>
</dbReference>
<reference evidence="3" key="1">
    <citation type="journal article" date="2019" name="Int. J. Syst. Evol. Microbiol.">
        <title>The Global Catalogue of Microorganisms (GCM) 10K type strain sequencing project: providing services to taxonomists for standard genome sequencing and annotation.</title>
        <authorList>
            <consortium name="The Broad Institute Genomics Platform"/>
            <consortium name="The Broad Institute Genome Sequencing Center for Infectious Disease"/>
            <person name="Wu L."/>
            <person name="Ma J."/>
        </authorList>
    </citation>
    <scope>NUCLEOTIDE SEQUENCE [LARGE SCALE GENOMIC DNA]</scope>
    <source>
        <strain evidence="3">ZS-35-S2</strain>
    </source>
</reference>
<gene>
    <name evidence="2" type="ORF">ACFP2T_42600</name>
</gene>
<dbReference type="InterPro" id="IPR036812">
    <property type="entry name" value="NAD(P)_OxRdtase_dom_sf"/>
</dbReference>
<accession>A0ABW1KPR2</accession>
<protein>
    <submittedName>
        <fullName evidence="2">Aldo/keto reductase</fullName>
    </submittedName>
</protein>
<dbReference type="EMBL" id="JBHSPR010000069">
    <property type="protein sequence ID" value="MFC6022833.1"/>
    <property type="molecule type" value="Genomic_DNA"/>
</dbReference>
<organism evidence="2 3">
    <name type="scientific">Plantactinospora solaniradicis</name>
    <dbReference type="NCBI Taxonomy" id="1723736"/>
    <lineage>
        <taxon>Bacteria</taxon>
        <taxon>Bacillati</taxon>
        <taxon>Actinomycetota</taxon>
        <taxon>Actinomycetes</taxon>
        <taxon>Micromonosporales</taxon>
        <taxon>Micromonosporaceae</taxon>
        <taxon>Plantactinospora</taxon>
    </lineage>
</organism>
<sequence length="139" mass="15187">MRQHCPRPATGDATEPSQVTVDQLREAEQITPIVSVQNRYNLTDRASEDVLEHCEQRGITFIPWLPVAPMTRGGAADSLTAVANRLHATPTQVTLAWLLHRSPVMLPIPGTSSQAHLEENVAAASLRLDVDDYEQLAAA</sequence>
<proteinExistence type="predicted"/>
<dbReference type="SUPFAM" id="SSF51430">
    <property type="entry name" value="NAD(P)-linked oxidoreductase"/>
    <property type="match status" value="1"/>
</dbReference>
<keyword evidence="3" id="KW-1185">Reference proteome</keyword>
<evidence type="ECO:0000259" key="1">
    <source>
        <dbReference type="Pfam" id="PF00248"/>
    </source>
</evidence>
<dbReference type="Pfam" id="PF00248">
    <property type="entry name" value="Aldo_ket_red"/>
    <property type="match status" value="1"/>
</dbReference>
<dbReference type="InterPro" id="IPR023210">
    <property type="entry name" value="NADP_OxRdtase_dom"/>
</dbReference>
<comment type="caution">
    <text evidence="2">The sequence shown here is derived from an EMBL/GenBank/DDBJ whole genome shotgun (WGS) entry which is preliminary data.</text>
</comment>
<evidence type="ECO:0000313" key="2">
    <source>
        <dbReference type="EMBL" id="MFC6022833.1"/>
    </source>
</evidence>
<dbReference type="Proteomes" id="UP001596203">
    <property type="component" value="Unassembled WGS sequence"/>
</dbReference>
<dbReference type="RefSeq" id="WP_377432669.1">
    <property type="nucleotide sequence ID" value="NZ_JBHSPR010000069.1"/>
</dbReference>
<dbReference type="PANTHER" id="PTHR43638">
    <property type="entry name" value="OXIDOREDUCTASE, ALDO/KETO REDUCTASE FAMILY PROTEIN"/>
    <property type="match status" value="1"/>
</dbReference>